<comment type="similarity">
    <text evidence="2">Belongs to the sphingosine N-acyltransferase family.</text>
</comment>
<keyword evidence="3 6" id="KW-0812">Transmembrane</keyword>
<dbReference type="PANTHER" id="PTHR12560:SF0">
    <property type="entry name" value="LD18904P"/>
    <property type="match status" value="1"/>
</dbReference>
<evidence type="ECO:0000256" key="5">
    <source>
        <dbReference type="ARBA" id="ARBA00023136"/>
    </source>
</evidence>
<reference evidence="9 10" key="2">
    <citation type="submission" date="2014-03" db="EMBL/GenBank/DDBJ databases">
        <title>The Genome Sequence of Anncaliia algerae insect isolate PRA339.</title>
        <authorList>
            <consortium name="The Broad Institute Genome Sequencing Platform"/>
            <consortium name="The Broad Institute Genome Sequencing Center for Infectious Disease"/>
            <person name="Cuomo C."/>
            <person name="Becnel J."/>
            <person name="Sanscrainte N."/>
            <person name="Walker B."/>
            <person name="Young S.K."/>
            <person name="Zeng Q."/>
            <person name="Gargeya S."/>
            <person name="Fitzgerald M."/>
            <person name="Haas B."/>
            <person name="Abouelleil A."/>
            <person name="Alvarado L."/>
            <person name="Arachchi H.M."/>
            <person name="Berlin A.M."/>
            <person name="Chapman S.B."/>
            <person name="Dewar J."/>
            <person name="Goldberg J."/>
            <person name="Griggs A."/>
            <person name="Gujja S."/>
            <person name="Hansen M."/>
            <person name="Howarth C."/>
            <person name="Imamovic A."/>
            <person name="Larimer J."/>
            <person name="McCowan C."/>
            <person name="Murphy C."/>
            <person name="Neiman D."/>
            <person name="Pearson M."/>
            <person name="Priest M."/>
            <person name="Roberts A."/>
            <person name="Saif S."/>
            <person name="Shea T."/>
            <person name="Sisk P."/>
            <person name="Sykes S."/>
            <person name="Wortman J."/>
            <person name="Nusbaum C."/>
            <person name="Birren B."/>
        </authorList>
    </citation>
    <scope>NUCLEOTIDE SEQUENCE [LARGE SCALE GENOMIC DNA]</scope>
    <source>
        <strain evidence="9 10">PRA339</strain>
    </source>
</reference>
<dbReference type="Proteomes" id="UP000030655">
    <property type="component" value="Unassembled WGS sequence"/>
</dbReference>
<dbReference type="PIRSF" id="PIRSF005225">
    <property type="entry name" value="LAG1_LAC1"/>
    <property type="match status" value="1"/>
</dbReference>
<evidence type="ECO:0000256" key="4">
    <source>
        <dbReference type="ARBA" id="ARBA00022989"/>
    </source>
</evidence>
<dbReference type="PROSITE" id="PS50922">
    <property type="entry name" value="TLC"/>
    <property type="match status" value="1"/>
</dbReference>
<dbReference type="GO" id="GO:0050291">
    <property type="term" value="F:sphingosine N-acyltransferase activity"/>
    <property type="evidence" value="ECO:0007669"/>
    <property type="project" value="InterPro"/>
</dbReference>
<dbReference type="InterPro" id="IPR006634">
    <property type="entry name" value="TLC-dom"/>
</dbReference>
<dbReference type="GO" id="GO:0046513">
    <property type="term" value="P:ceramide biosynthetic process"/>
    <property type="evidence" value="ECO:0007669"/>
    <property type="project" value="InterPro"/>
</dbReference>
<evidence type="ECO:0000256" key="3">
    <source>
        <dbReference type="ARBA" id="ARBA00022692"/>
    </source>
</evidence>
<dbReference type="AlphaFoldDB" id="A0A059F2G4"/>
<feature type="transmembrane region" description="Helical" evidence="7">
    <location>
        <begin position="234"/>
        <end position="259"/>
    </location>
</feature>
<evidence type="ECO:0000256" key="7">
    <source>
        <dbReference type="SAM" id="Phobius"/>
    </source>
</evidence>
<reference evidence="10" key="1">
    <citation type="submission" date="2013-02" db="EMBL/GenBank/DDBJ databases">
        <authorList>
            <consortium name="The Broad Institute Genome Sequencing Platform"/>
            <person name="Cuomo C."/>
            <person name="Becnel J."/>
            <person name="Sanscrainte N."/>
            <person name="Walker B."/>
            <person name="Young S.K."/>
            <person name="Zeng Q."/>
            <person name="Gargeya S."/>
            <person name="Fitzgerald M."/>
            <person name="Haas B."/>
            <person name="Abouelleil A."/>
            <person name="Alvarado L."/>
            <person name="Arachchi H.M."/>
            <person name="Berlin A.M."/>
            <person name="Chapman S.B."/>
            <person name="Dewar J."/>
            <person name="Goldberg J."/>
            <person name="Griggs A."/>
            <person name="Gujja S."/>
            <person name="Hansen M."/>
            <person name="Howarth C."/>
            <person name="Imamovic A."/>
            <person name="Larimer J."/>
            <person name="McCowan C."/>
            <person name="Murphy C."/>
            <person name="Neiman D."/>
            <person name="Pearson M."/>
            <person name="Priest M."/>
            <person name="Roberts A."/>
            <person name="Saif S."/>
            <person name="Shea T."/>
            <person name="Sisk P."/>
            <person name="Sykes S."/>
            <person name="Wortman J."/>
            <person name="Nusbaum C."/>
            <person name="Birren B."/>
        </authorList>
    </citation>
    <scope>NUCLEOTIDE SEQUENCE [LARGE SCALE GENOMIC DNA]</scope>
    <source>
        <strain evidence="10">PRA339</strain>
    </source>
</reference>
<protein>
    <recommendedName>
        <fullName evidence="8">TLC domain-containing protein</fullName>
    </recommendedName>
</protein>
<dbReference type="STRING" id="1288291.A0A059F2G4"/>
<evidence type="ECO:0000313" key="10">
    <source>
        <dbReference type="Proteomes" id="UP000030655"/>
    </source>
</evidence>
<dbReference type="Pfam" id="PF03798">
    <property type="entry name" value="TRAM_LAG1_CLN8"/>
    <property type="match status" value="1"/>
</dbReference>
<dbReference type="InterPro" id="IPR016439">
    <property type="entry name" value="Lag1/Lac1-like"/>
</dbReference>
<feature type="domain" description="TLC" evidence="8">
    <location>
        <begin position="71"/>
        <end position="269"/>
    </location>
</feature>
<evidence type="ECO:0000256" key="6">
    <source>
        <dbReference type="PROSITE-ProRule" id="PRU00205"/>
    </source>
</evidence>
<dbReference type="PANTHER" id="PTHR12560">
    <property type="entry name" value="LONGEVITY ASSURANCE FACTOR 1 LAG1"/>
    <property type="match status" value="1"/>
</dbReference>
<accession>A0A059F2G4</accession>
<dbReference type="OrthoDB" id="537032at2759"/>
<dbReference type="HOGENOM" id="CLU_028277_5_1_1"/>
<feature type="transmembrane region" description="Helical" evidence="7">
    <location>
        <begin position="144"/>
        <end position="162"/>
    </location>
</feature>
<name>A0A059F2G4_9MICR</name>
<keyword evidence="10" id="KW-1185">Reference proteome</keyword>
<dbReference type="VEuPathDB" id="MicrosporidiaDB:H312_01298"/>
<dbReference type="EMBL" id="KK365145">
    <property type="protein sequence ID" value="KCZ81302.1"/>
    <property type="molecule type" value="Genomic_DNA"/>
</dbReference>
<evidence type="ECO:0000256" key="2">
    <source>
        <dbReference type="ARBA" id="ARBA00009808"/>
    </source>
</evidence>
<dbReference type="GO" id="GO:0016020">
    <property type="term" value="C:membrane"/>
    <property type="evidence" value="ECO:0007669"/>
    <property type="project" value="UniProtKB-SubCell"/>
</dbReference>
<keyword evidence="4 7" id="KW-1133">Transmembrane helix</keyword>
<evidence type="ECO:0000256" key="1">
    <source>
        <dbReference type="ARBA" id="ARBA00004141"/>
    </source>
</evidence>
<evidence type="ECO:0000313" key="9">
    <source>
        <dbReference type="EMBL" id="KCZ81302.1"/>
    </source>
</evidence>
<sequence length="284" mass="34478">MISKTMEERIKNLNQDITLFTYENFIYIFILSTIYILFRRYLYIYLQKLFINELANGNTILRRVDPRIFSLKVLPCVRRTISGIFLTLFAASYLYKESWIFSPSEYCVAYKEIPLRIKLQYYFEFTHYLVSVYFLIADPRSKDFIQMMFHHFLSLFLIILSYKKNFLRYGVIVMFLHEICDPILELGKISSYFNYNQPKIFFLVSFSFVFAFFRFIFYPCFVVVPVFFYFYTFYFSGIILCFGMLLFVLYLLNFIWMMYIGKMWVFYIKNGYVGEDSRSIIESK</sequence>
<feature type="transmembrane region" description="Helical" evidence="7">
    <location>
        <begin position="20"/>
        <end position="38"/>
    </location>
</feature>
<dbReference type="GO" id="GO:0005783">
    <property type="term" value="C:endoplasmic reticulum"/>
    <property type="evidence" value="ECO:0007669"/>
    <property type="project" value="TreeGrafter"/>
</dbReference>
<proteinExistence type="inferred from homology"/>
<evidence type="ECO:0000259" key="8">
    <source>
        <dbReference type="PROSITE" id="PS50922"/>
    </source>
</evidence>
<comment type="subcellular location">
    <subcellularLocation>
        <location evidence="1">Membrane</location>
        <topology evidence="1">Multi-pass membrane protein</topology>
    </subcellularLocation>
</comment>
<gene>
    <name evidence="9" type="ORF">H312_01298</name>
</gene>
<feature type="transmembrane region" description="Helical" evidence="7">
    <location>
        <begin position="200"/>
        <end position="228"/>
    </location>
</feature>
<dbReference type="SMART" id="SM00724">
    <property type="entry name" value="TLC"/>
    <property type="match status" value="1"/>
</dbReference>
<keyword evidence="5 6" id="KW-0472">Membrane</keyword>
<organism evidence="9 10">
    <name type="scientific">Anncaliia algerae PRA339</name>
    <dbReference type="NCBI Taxonomy" id="1288291"/>
    <lineage>
        <taxon>Eukaryota</taxon>
        <taxon>Fungi</taxon>
        <taxon>Fungi incertae sedis</taxon>
        <taxon>Microsporidia</taxon>
        <taxon>Tubulinosematoidea</taxon>
        <taxon>Tubulinosematidae</taxon>
        <taxon>Anncaliia</taxon>
    </lineage>
</organism>